<accession>A0A392Q3D8</accession>
<sequence length="55" mass="5928">MDEEGSSRSLPPAFLMDEEGSPRSLPPVQQQIMDEAGSPEPSFGITAFTGDDYIP</sequence>
<dbReference type="EMBL" id="LXQA010110979">
    <property type="protein sequence ID" value="MCI18608.1"/>
    <property type="molecule type" value="Genomic_DNA"/>
</dbReference>
<evidence type="ECO:0000313" key="2">
    <source>
        <dbReference type="EMBL" id="MCI18608.1"/>
    </source>
</evidence>
<feature type="non-terminal residue" evidence="2">
    <location>
        <position position="55"/>
    </location>
</feature>
<evidence type="ECO:0000313" key="3">
    <source>
        <dbReference type="Proteomes" id="UP000265520"/>
    </source>
</evidence>
<name>A0A392Q3D8_9FABA</name>
<comment type="caution">
    <text evidence="2">The sequence shown here is derived from an EMBL/GenBank/DDBJ whole genome shotgun (WGS) entry which is preliminary data.</text>
</comment>
<evidence type="ECO:0000256" key="1">
    <source>
        <dbReference type="SAM" id="MobiDB-lite"/>
    </source>
</evidence>
<dbReference type="Proteomes" id="UP000265520">
    <property type="component" value="Unassembled WGS sequence"/>
</dbReference>
<protein>
    <submittedName>
        <fullName evidence="2">Uncharacterized protein</fullName>
    </submittedName>
</protein>
<proteinExistence type="predicted"/>
<dbReference type="AlphaFoldDB" id="A0A392Q3D8"/>
<reference evidence="2 3" key="1">
    <citation type="journal article" date="2018" name="Front. Plant Sci.">
        <title>Red Clover (Trifolium pratense) and Zigzag Clover (T. medium) - A Picture of Genomic Similarities and Differences.</title>
        <authorList>
            <person name="Dluhosova J."/>
            <person name="Istvanek J."/>
            <person name="Nedelnik J."/>
            <person name="Repkova J."/>
        </authorList>
    </citation>
    <scope>NUCLEOTIDE SEQUENCE [LARGE SCALE GENOMIC DNA]</scope>
    <source>
        <strain evidence="3">cv. 10/8</strain>
        <tissue evidence="2">Leaf</tissue>
    </source>
</reference>
<organism evidence="2 3">
    <name type="scientific">Trifolium medium</name>
    <dbReference type="NCBI Taxonomy" id="97028"/>
    <lineage>
        <taxon>Eukaryota</taxon>
        <taxon>Viridiplantae</taxon>
        <taxon>Streptophyta</taxon>
        <taxon>Embryophyta</taxon>
        <taxon>Tracheophyta</taxon>
        <taxon>Spermatophyta</taxon>
        <taxon>Magnoliopsida</taxon>
        <taxon>eudicotyledons</taxon>
        <taxon>Gunneridae</taxon>
        <taxon>Pentapetalae</taxon>
        <taxon>rosids</taxon>
        <taxon>fabids</taxon>
        <taxon>Fabales</taxon>
        <taxon>Fabaceae</taxon>
        <taxon>Papilionoideae</taxon>
        <taxon>50 kb inversion clade</taxon>
        <taxon>NPAAA clade</taxon>
        <taxon>Hologalegina</taxon>
        <taxon>IRL clade</taxon>
        <taxon>Trifolieae</taxon>
        <taxon>Trifolium</taxon>
    </lineage>
</organism>
<keyword evidence="3" id="KW-1185">Reference proteome</keyword>
<feature type="region of interest" description="Disordered" evidence="1">
    <location>
        <begin position="1"/>
        <end position="55"/>
    </location>
</feature>